<reference evidence="1" key="1">
    <citation type="journal article" date="2021" name="PeerJ">
        <title>Extensive microbial diversity within the chicken gut microbiome revealed by metagenomics and culture.</title>
        <authorList>
            <person name="Gilroy R."/>
            <person name="Ravi A."/>
            <person name="Getino M."/>
            <person name="Pursley I."/>
            <person name="Horton D.L."/>
            <person name="Alikhan N.F."/>
            <person name="Baker D."/>
            <person name="Gharbi K."/>
            <person name="Hall N."/>
            <person name="Watson M."/>
            <person name="Adriaenssens E.M."/>
            <person name="Foster-Nyarko E."/>
            <person name="Jarju S."/>
            <person name="Secka A."/>
            <person name="Antonio M."/>
            <person name="Oren A."/>
            <person name="Chaudhuri R.R."/>
            <person name="La Ragione R."/>
            <person name="Hildebrand F."/>
            <person name="Pallen M.J."/>
        </authorList>
    </citation>
    <scope>NUCLEOTIDE SEQUENCE</scope>
    <source>
        <strain evidence="1">CHK188-4685</strain>
    </source>
</reference>
<dbReference type="EMBL" id="DWYS01000038">
    <property type="protein sequence ID" value="HJB06798.1"/>
    <property type="molecule type" value="Genomic_DNA"/>
</dbReference>
<evidence type="ECO:0000313" key="1">
    <source>
        <dbReference type="EMBL" id="HJB06798.1"/>
    </source>
</evidence>
<protein>
    <submittedName>
        <fullName evidence="1">PD-(D/E)XK nuclease domain-containing protein</fullName>
    </submittedName>
</protein>
<proteinExistence type="predicted"/>
<comment type="caution">
    <text evidence="1">The sequence shown here is derived from an EMBL/GenBank/DDBJ whole genome shotgun (WGS) entry which is preliminary data.</text>
</comment>
<accession>A0A9D2L6D8</accession>
<dbReference type="AlphaFoldDB" id="A0A9D2L6D8"/>
<evidence type="ECO:0000313" key="2">
    <source>
        <dbReference type="Proteomes" id="UP000886804"/>
    </source>
</evidence>
<dbReference type="Proteomes" id="UP000886804">
    <property type="component" value="Unassembled WGS sequence"/>
</dbReference>
<organism evidence="1 2">
    <name type="scientific">Candidatus Enterocloster faecavium</name>
    <dbReference type="NCBI Taxonomy" id="2838560"/>
    <lineage>
        <taxon>Bacteria</taxon>
        <taxon>Bacillati</taxon>
        <taxon>Bacillota</taxon>
        <taxon>Clostridia</taxon>
        <taxon>Lachnospirales</taxon>
        <taxon>Lachnospiraceae</taxon>
        <taxon>Enterocloster</taxon>
    </lineage>
</organism>
<dbReference type="InterPro" id="IPR012547">
    <property type="entry name" value="PDDEXK_9"/>
</dbReference>
<name>A0A9D2L6D8_9FIRM</name>
<reference evidence="1" key="2">
    <citation type="submission" date="2021-04" db="EMBL/GenBank/DDBJ databases">
        <authorList>
            <person name="Gilroy R."/>
        </authorList>
    </citation>
    <scope>NUCLEOTIDE SEQUENCE</scope>
    <source>
        <strain evidence="1">CHK188-4685</strain>
    </source>
</reference>
<gene>
    <name evidence="1" type="ORF">H9716_02915</name>
</gene>
<sequence>MEIKYAQDKELGPVCEKALRQIDDKGYAAELREEGFHTIYKYGIACFRKRCRVAVEKEEL</sequence>
<dbReference type="Pfam" id="PF08011">
    <property type="entry name" value="PDDEXK_9"/>
    <property type="match status" value="1"/>
</dbReference>